<sequence>MPKTFTSSLRKELYLYSSKYVFLIAEKEVKALRIKKSVTNIGGHKYQIFDCPWAEKKHLLVKVEYDYDDPTIEYEGNEPTTVRINGIEWELRVPSPKASKEATDKELKVAQKEHELFLEREEQRFSALSSVQTTVKVPPAQEKEIFEPITAPKKDLEVVEIQTKDLSDIPSVTENVISSSKESVGEETLIYENNPNEAIFQRPTDYSRTPTFWFTLNSSFKDTDLFWSDLREYWFTNVKDLNKKLKILSPQKPPVFTRKEESLNLEALHETFDVKISKKIETLRGRFEESISNLKNLEEELLDKGLVPVDDPQYQKKAKEKNELEKALNRAKNTLDNFSYRIKELDEKHGDIKQRAYLDIHGSESLIAKIDEEVTAKLIDLNLEVNSLHDKHLELESTLIRHLTNLNNAKFAKAEIQFLEQQELIEQQQEETNAFFDAIQASKRKEALMHIGDLHEASANVQEQIEAEKRRAQEYIDNLKSIPLYDNYKQTLIDHKQDREDFRRRKLEFNRYFFKLKNLVNEKERKFNDFFDWIRTTLNEFQNEVSQAYSRNDILLQECVQIWWDRWNNEALPVIDKLFTRQREVVEAFSSIPSTCVAKIYLQAKKLLGQANKRQKEWERIFGDIQEEFKKLGYELAIPKASELEGKYIKQLDTSKLKLSEHSQRVLFIPKESFALSGEKDNLIGLDPKTLDDDQFEIIDQVWSKLTPEQNALLKSRRDREEAIERKKGEEVALKDLKENQLDAISSKYETQFEPFEQYTRALTYEERRERYRTVEDQELQLWKDENFTISNAEGEFKDTLFNLSRRLFKNKSVRVVNSEIVFSDDGFVEDGYTEIFSEKDYFIKAPDTYDFDDPTFAADPRLEDTDIHQEPDEELLDIMANIEYPEEKEPPKRPRNIPTLEELAQISIKKYREQRKNYEIDSLKEKMSILNEEVERLSSFHATQEEHLEKLVEDRVEIFDSIQKDLEEIKLFLKGKEEEMEKIFVNLENELNISFAEIDKHLYKEVEEKTPSKPTTSFFDKWFK</sequence>
<evidence type="ECO:0000313" key="2">
    <source>
        <dbReference type="EMBL" id="OAL09884.1"/>
    </source>
</evidence>
<dbReference type="STRING" id="432608.A6V39_04920"/>
<gene>
    <name evidence="2" type="ORF">A6V39_04920</name>
</gene>
<protein>
    <submittedName>
        <fullName evidence="2">Uncharacterized protein</fullName>
    </submittedName>
</protein>
<dbReference type="Proteomes" id="UP000077623">
    <property type="component" value="Unassembled WGS sequence"/>
</dbReference>
<dbReference type="AlphaFoldDB" id="A0A1A9QCR4"/>
<comment type="caution">
    <text evidence="2">The sequence shown here is derived from an EMBL/GenBank/DDBJ whole genome shotgun (WGS) entry which is preliminary data.</text>
</comment>
<evidence type="ECO:0000313" key="3">
    <source>
        <dbReference type="Proteomes" id="UP000077623"/>
    </source>
</evidence>
<keyword evidence="3" id="KW-1185">Reference proteome</keyword>
<evidence type="ECO:0000256" key="1">
    <source>
        <dbReference type="SAM" id="Coils"/>
    </source>
</evidence>
<proteinExistence type="predicted"/>
<feature type="coiled-coil region" evidence="1">
    <location>
        <begin position="458"/>
        <end position="505"/>
    </location>
</feature>
<name>A0A1A9QCR4_9MOLU</name>
<accession>A0A1A9QCR4</accession>
<feature type="coiled-coil region" evidence="1">
    <location>
        <begin position="914"/>
        <end position="941"/>
    </location>
</feature>
<dbReference type="RefSeq" id="WP_187150616.1">
    <property type="nucleotide sequence ID" value="NZ_LWUJ01000013.1"/>
</dbReference>
<keyword evidence="1" id="KW-0175">Coiled coil</keyword>
<organism evidence="2 3">
    <name type="scientific">Candidatus Mycoplasma haematobovis</name>
    <dbReference type="NCBI Taxonomy" id="432608"/>
    <lineage>
        <taxon>Bacteria</taxon>
        <taxon>Bacillati</taxon>
        <taxon>Mycoplasmatota</taxon>
        <taxon>Mollicutes</taxon>
        <taxon>Mycoplasmataceae</taxon>
        <taxon>Mycoplasma</taxon>
    </lineage>
</organism>
<feature type="coiled-coil region" evidence="1">
    <location>
        <begin position="280"/>
        <end position="348"/>
    </location>
</feature>
<reference evidence="3" key="1">
    <citation type="submission" date="2016-04" db="EMBL/GenBank/DDBJ databases">
        <authorList>
            <person name="Quiroz-Castaneda R.E."/>
            <person name="Martinez-Ocampo F."/>
        </authorList>
    </citation>
    <scope>NUCLEOTIDE SEQUENCE [LARGE SCALE GENOMIC DNA]</scope>
    <source>
        <strain evidence="3">INIFAP01</strain>
    </source>
</reference>
<dbReference type="EMBL" id="LWUJ01000013">
    <property type="protein sequence ID" value="OAL09884.1"/>
    <property type="molecule type" value="Genomic_DNA"/>
</dbReference>